<evidence type="ECO:0000313" key="2">
    <source>
        <dbReference type="Proteomes" id="UP001279734"/>
    </source>
</evidence>
<dbReference type="EMBL" id="BSYO01000031">
    <property type="protein sequence ID" value="GMH26777.1"/>
    <property type="molecule type" value="Genomic_DNA"/>
</dbReference>
<evidence type="ECO:0000313" key="1">
    <source>
        <dbReference type="EMBL" id="GMH26777.1"/>
    </source>
</evidence>
<reference evidence="1" key="1">
    <citation type="submission" date="2023-05" db="EMBL/GenBank/DDBJ databases">
        <title>Nepenthes gracilis genome sequencing.</title>
        <authorList>
            <person name="Fukushima K."/>
        </authorList>
    </citation>
    <scope>NUCLEOTIDE SEQUENCE</scope>
    <source>
        <strain evidence="1">SING2019-196</strain>
    </source>
</reference>
<keyword evidence="2" id="KW-1185">Reference proteome</keyword>
<protein>
    <submittedName>
        <fullName evidence="1">Uncharacterized protein</fullName>
    </submittedName>
</protein>
<dbReference type="AlphaFoldDB" id="A0AAD3TE55"/>
<organism evidence="1 2">
    <name type="scientific">Nepenthes gracilis</name>
    <name type="common">Slender pitcher plant</name>
    <dbReference type="NCBI Taxonomy" id="150966"/>
    <lineage>
        <taxon>Eukaryota</taxon>
        <taxon>Viridiplantae</taxon>
        <taxon>Streptophyta</taxon>
        <taxon>Embryophyta</taxon>
        <taxon>Tracheophyta</taxon>
        <taxon>Spermatophyta</taxon>
        <taxon>Magnoliopsida</taxon>
        <taxon>eudicotyledons</taxon>
        <taxon>Gunneridae</taxon>
        <taxon>Pentapetalae</taxon>
        <taxon>Caryophyllales</taxon>
        <taxon>Nepenthaceae</taxon>
        <taxon>Nepenthes</taxon>
    </lineage>
</organism>
<name>A0AAD3TE55_NEPGR</name>
<dbReference type="Proteomes" id="UP001279734">
    <property type="component" value="Unassembled WGS sequence"/>
</dbReference>
<accession>A0AAD3TE55</accession>
<gene>
    <name evidence="1" type="ORF">Nepgr_028620</name>
</gene>
<sequence length="84" mass="9426">MIGPPGLGLFKDNEPNDAFDWRRNQNDAKQSSFLLKNSKGKKNTAYCVVFFPEREFSCSGDDRAISERGGVGFRTQGSSYLKEI</sequence>
<comment type="caution">
    <text evidence="1">The sequence shown here is derived from an EMBL/GenBank/DDBJ whole genome shotgun (WGS) entry which is preliminary data.</text>
</comment>
<proteinExistence type="predicted"/>